<dbReference type="Proteomes" id="UP000187455">
    <property type="component" value="Unassembled WGS sequence"/>
</dbReference>
<dbReference type="EMBL" id="LSSL01000741">
    <property type="protein sequence ID" value="OLY83807.1"/>
    <property type="molecule type" value="Genomic_DNA"/>
</dbReference>
<protein>
    <submittedName>
        <fullName evidence="6">Putative calcium-binding protein</fullName>
    </submittedName>
</protein>
<feature type="compositionally biased region" description="Basic and acidic residues" evidence="2">
    <location>
        <begin position="891"/>
        <end position="906"/>
    </location>
</feature>
<dbReference type="GO" id="GO:0016197">
    <property type="term" value="P:endosomal transport"/>
    <property type="evidence" value="ECO:0007669"/>
    <property type="project" value="TreeGrafter"/>
</dbReference>
<name>A0A1R0H3U1_9FUNG</name>
<feature type="compositionally biased region" description="Polar residues" evidence="2">
    <location>
        <begin position="1304"/>
        <end position="1325"/>
    </location>
</feature>
<dbReference type="GO" id="GO:0005737">
    <property type="term" value="C:cytoplasm"/>
    <property type="evidence" value="ECO:0007669"/>
    <property type="project" value="TreeGrafter"/>
</dbReference>
<feature type="domain" description="EF-hand" evidence="5">
    <location>
        <begin position="83"/>
        <end position="118"/>
    </location>
</feature>
<evidence type="ECO:0000259" key="4">
    <source>
        <dbReference type="PROSITE" id="PS50031"/>
    </source>
</evidence>
<proteinExistence type="predicted"/>
<dbReference type="GO" id="GO:0006897">
    <property type="term" value="P:endocytosis"/>
    <property type="evidence" value="ECO:0007669"/>
    <property type="project" value="TreeGrafter"/>
</dbReference>
<feature type="compositionally biased region" description="Polar residues" evidence="2">
    <location>
        <begin position="859"/>
        <end position="888"/>
    </location>
</feature>
<feature type="compositionally biased region" description="Polar residues" evidence="2">
    <location>
        <begin position="1198"/>
        <end position="1209"/>
    </location>
</feature>
<feature type="domain" description="EH" evidence="4">
    <location>
        <begin position="273"/>
        <end position="356"/>
    </location>
</feature>
<reference evidence="6 7" key="1">
    <citation type="journal article" date="2016" name="Mol. Biol. Evol.">
        <title>Genome-Wide Survey of Gut Fungi (Harpellales) Reveals the First Horizontally Transferred Ubiquitin Gene from a Mosquito Host.</title>
        <authorList>
            <person name="Wang Y."/>
            <person name="White M.M."/>
            <person name="Kvist S."/>
            <person name="Moncalvo J.M."/>
        </authorList>
    </citation>
    <scope>NUCLEOTIDE SEQUENCE [LARGE SCALE GENOMIC DNA]</scope>
    <source>
        <strain evidence="6 7">ALG-7-W6</strain>
    </source>
</reference>
<gene>
    <name evidence="6" type="ORF">AYI68_g2041</name>
</gene>
<evidence type="ECO:0000256" key="1">
    <source>
        <dbReference type="SAM" id="Coils"/>
    </source>
</evidence>
<organism evidence="6 7">
    <name type="scientific">Smittium mucronatum</name>
    <dbReference type="NCBI Taxonomy" id="133383"/>
    <lineage>
        <taxon>Eukaryota</taxon>
        <taxon>Fungi</taxon>
        <taxon>Fungi incertae sedis</taxon>
        <taxon>Zoopagomycota</taxon>
        <taxon>Kickxellomycotina</taxon>
        <taxon>Harpellomycetes</taxon>
        <taxon>Harpellales</taxon>
        <taxon>Legeriomycetaceae</taxon>
        <taxon>Smittium</taxon>
    </lineage>
</organism>
<feature type="compositionally biased region" description="Polar residues" evidence="2">
    <location>
        <begin position="1349"/>
        <end position="1384"/>
    </location>
</feature>
<feature type="region of interest" description="Disordered" evidence="2">
    <location>
        <begin position="1286"/>
        <end position="1325"/>
    </location>
</feature>
<feature type="domain" description="EH" evidence="4">
    <location>
        <begin position="160"/>
        <end position="250"/>
    </location>
</feature>
<feature type="region of interest" description="Disordered" evidence="2">
    <location>
        <begin position="946"/>
        <end position="1014"/>
    </location>
</feature>
<evidence type="ECO:0000259" key="3">
    <source>
        <dbReference type="PROSITE" id="PS50030"/>
    </source>
</evidence>
<feature type="region of interest" description="Disordered" evidence="2">
    <location>
        <begin position="1198"/>
        <end position="1223"/>
    </location>
</feature>
<feature type="coiled-coil region" evidence="1">
    <location>
        <begin position="528"/>
        <end position="576"/>
    </location>
</feature>
<feature type="region of interest" description="Disordered" evidence="2">
    <location>
        <begin position="1349"/>
        <end position="1465"/>
    </location>
</feature>
<feature type="compositionally biased region" description="Basic and acidic residues" evidence="2">
    <location>
        <begin position="1394"/>
        <end position="1407"/>
    </location>
</feature>
<keyword evidence="7" id="KW-1185">Reference proteome</keyword>
<comment type="caution">
    <text evidence="6">The sequence shown here is derived from an EMBL/GenBank/DDBJ whole genome shotgun (WGS) entry which is preliminary data.</text>
</comment>
<evidence type="ECO:0000313" key="6">
    <source>
        <dbReference type="EMBL" id="OLY83807.1"/>
    </source>
</evidence>
<dbReference type="PROSITE" id="PS50222">
    <property type="entry name" value="EF_HAND_2"/>
    <property type="match status" value="2"/>
</dbReference>
<dbReference type="InterPro" id="IPR011992">
    <property type="entry name" value="EF-hand-dom_pair"/>
</dbReference>
<dbReference type="Pfam" id="PF12763">
    <property type="entry name" value="EH"/>
    <property type="match status" value="3"/>
</dbReference>
<dbReference type="InterPro" id="IPR002048">
    <property type="entry name" value="EF_hand_dom"/>
</dbReference>
<feature type="coiled-coil region" evidence="1">
    <location>
        <begin position="381"/>
        <end position="471"/>
    </location>
</feature>
<dbReference type="InterPro" id="IPR015940">
    <property type="entry name" value="UBA"/>
</dbReference>
<dbReference type="InterPro" id="IPR000261">
    <property type="entry name" value="EH_dom"/>
</dbReference>
<feature type="compositionally biased region" description="Low complexity" evidence="2">
    <location>
        <begin position="960"/>
        <end position="974"/>
    </location>
</feature>
<dbReference type="SMART" id="SM00054">
    <property type="entry name" value="EFh"/>
    <property type="match status" value="2"/>
</dbReference>
<dbReference type="CDD" id="cd00052">
    <property type="entry name" value="EH"/>
    <property type="match status" value="2"/>
</dbReference>
<feature type="domain" description="EH" evidence="4">
    <location>
        <begin position="50"/>
        <end position="144"/>
    </location>
</feature>
<dbReference type="SMART" id="SM00027">
    <property type="entry name" value="EH"/>
    <property type="match status" value="3"/>
</dbReference>
<sequence length="1531" mass="168503">MAEDLRGFFTKEASVDDSYLTRKNSSYVQPSVSSSSSARNQLKWIPTPQEALYYDRLFKIADDKNIGKVVGTDAANFLRKSKLSEDSLQNIWLLSDVNNKGYLNKYEFNMALKLVSLSQAKLPLSIEGLKAATPLPLFDGIKLPEQNSQANETFSISVEEYNQYQSLFKSNGAVNGTLNAKTAKDMLVKSKLSPVTLQGIWNLANPENSNILNFTDFIIAMYFLRRMMNGEITVLPISTPLTLISSINSISGFKTSVRSMTPVKDPWAIDDSERVKFESQFFALDPSNLGYVPGDVAASYFMKSKLPETDLARIWDLADTNNKGRLSRGEFVIALFIISKRISGQEIPAKIPKSLIKLIGPNESTPIKMPELNTEFSNAAINKDISTISNLNSEIESLKSQINTSSSEQSMSIKRRATINKELSKLESDKQSLIVQLKSINASIEAEQKIISELDVNVVEKQRELQVLQLQIGEENSRISEMGRIVADSRTKYSMVMNNISSVKTELSLSQKKYSDLKSESIAYLSQNSNLEDQLNAESQALAEADASLEAESKEIESLKNSIESKNLRLASIKESLLAKKALLEAARKESSALRSQNVSLDQSIDDALKSDIPPIKEQPTLSISQDPPISNNVSINKEISLNSNPIQRQSTFDEVFGVSENHILAEPINVPITHDPSALEDHSIQLEHSLIPQEVSIKEVDHNTLSKKDESQLSNNSEPIDKSINESKAIVSAPLLLANNDENNLSSTQNINSKNLNDPFLSLMENSSYSGSQVVENSASQPQSLYQSTISPILSNTAPKSETFFDTISSPGKISNFPSPNPELPNSLSSPSDSTELRNINMDSRSSKVEAHEPKNLDLTTSPQTQLDPFDPTVSNTESFTTGNFLSESDPFKSKNGENNPKFDEIFNTNSEAIDPKSNQTSDHQDSSLPSDLIQTISNISVSRTFSEPSSKLVDDKSVSSSSVQPIPSVIPSFQNDEVDEFRSRFPDIDTFEQNSSEAKDTSSNNLGKDNGVYESNVLKDTSNAVFVRSYIENQSPEGVFDNKDSKISQIISTNIPSRSSSHPLEQINSITPIPSKSREYQIQNQMRDSSAEFDSLRRKHTDTDAVNFGGYSHDSDKITGTAFADFSSNNFSTVSNLSKSVTHNEDVFNNSSISPNPDNSNNDRNLKSAFDSLFLGMDENQTSSHKPTFSEVVVGNTTKETTPNHDASSPFDLENDHRNQTESKDYDPFLAIANSTQAPTISKNFTDFNKGDVSDVNFKAFQTGSPNFHPPDVKLNESQKAFSTMNGINNDSGAMDPKISVNPANLSQSRTESPGYNNKDQSSYTDLINSLDGGKSPVLELAKFQSDNQNASQNSESMSVHTFDTHSSAVASKTGNNNSSYEEISKVSGKNALEKTKKSSNDKSNRKSKFGLFSLSKRLGGSKNKDSETSSVTGGKSAKNKQSKNFTTSMGTGPGSNYLDGSANDQQINYQQEGPINPILAQKGWDKTPKLVHMFNDLVGMGFQGDKVVKAMEICDFDFSQTMEYLVST</sequence>
<keyword evidence="1" id="KW-0175">Coiled coil</keyword>
<dbReference type="Gene3D" id="1.10.238.10">
    <property type="entry name" value="EF-hand"/>
    <property type="match status" value="3"/>
</dbReference>
<accession>A0A1R0H3U1</accession>
<feature type="compositionally biased region" description="Polar residues" evidence="2">
    <location>
        <begin position="805"/>
        <end position="814"/>
    </location>
</feature>
<dbReference type="PROSITE" id="PS50031">
    <property type="entry name" value="EH"/>
    <property type="match status" value="3"/>
</dbReference>
<dbReference type="OrthoDB" id="524326at2759"/>
<evidence type="ECO:0000259" key="5">
    <source>
        <dbReference type="PROSITE" id="PS50222"/>
    </source>
</evidence>
<dbReference type="SUPFAM" id="SSF47473">
    <property type="entry name" value="EF-hand"/>
    <property type="match status" value="3"/>
</dbReference>
<evidence type="ECO:0000256" key="2">
    <source>
        <dbReference type="SAM" id="MobiDB-lite"/>
    </source>
</evidence>
<feature type="domain" description="EF-hand" evidence="5">
    <location>
        <begin position="306"/>
        <end position="341"/>
    </location>
</feature>
<feature type="compositionally biased region" description="Polar residues" evidence="2">
    <location>
        <begin position="993"/>
        <end position="1009"/>
    </location>
</feature>
<dbReference type="GO" id="GO:0005886">
    <property type="term" value="C:plasma membrane"/>
    <property type="evidence" value="ECO:0007669"/>
    <property type="project" value="TreeGrafter"/>
</dbReference>
<dbReference type="PROSITE" id="PS50030">
    <property type="entry name" value="UBA"/>
    <property type="match status" value="1"/>
</dbReference>
<feature type="region of interest" description="Disordered" evidence="2">
    <location>
        <begin position="805"/>
        <end position="906"/>
    </location>
</feature>
<dbReference type="GO" id="GO:0005509">
    <property type="term" value="F:calcium ion binding"/>
    <property type="evidence" value="ECO:0007669"/>
    <property type="project" value="InterPro"/>
</dbReference>
<feature type="compositionally biased region" description="Basic and acidic residues" evidence="2">
    <location>
        <begin position="846"/>
        <end position="857"/>
    </location>
</feature>
<evidence type="ECO:0000313" key="7">
    <source>
        <dbReference type="Proteomes" id="UP000187455"/>
    </source>
</evidence>
<dbReference type="PANTHER" id="PTHR11216">
    <property type="entry name" value="EH DOMAIN"/>
    <property type="match status" value="1"/>
</dbReference>
<dbReference type="STRING" id="133383.A0A1R0H3U1"/>
<feature type="domain" description="UBA" evidence="3">
    <location>
        <begin position="1488"/>
        <end position="1531"/>
    </location>
</feature>
<feature type="compositionally biased region" description="Low complexity" evidence="2">
    <location>
        <begin position="825"/>
        <end position="835"/>
    </location>
</feature>
<dbReference type="PANTHER" id="PTHR11216:SF170">
    <property type="entry name" value="DYNAMIN ASSOCIATED PROTEIN 160, ISOFORM D"/>
    <property type="match status" value="1"/>
</dbReference>